<dbReference type="SMART" id="SM00385">
    <property type="entry name" value="CYCLIN"/>
    <property type="match status" value="1"/>
</dbReference>
<dbReference type="SUPFAM" id="SSF47954">
    <property type="entry name" value="Cyclin-like"/>
    <property type="match status" value="2"/>
</dbReference>
<evidence type="ECO:0000256" key="2">
    <source>
        <dbReference type="ARBA" id="ARBA00023127"/>
    </source>
</evidence>
<dbReference type="InterPro" id="IPR004367">
    <property type="entry name" value="Cyclin_C-dom"/>
</dbReference>
<dbReference type="InterPro" id="IPR048258">
    <property type="entry name" value="Cyclins_cyclin-box"/>
</dbReference>
<comment type="similarity">
    <text evidence="4">Belongs to the cyclin family.</text>
</comment>
<feature type="domain" description="Cyclin-like" evidence="5">
    <location>
        <begin position="81"/>
        <end position="169"/>
    </location>
</feature>
<dbReference type="InterPro" id="IPR039361">
    <property type="entry name" value="Cyclin"/>
</dbReference>
<proteinExistence type="inferred from homology"/>
<dbReference type="PANTHER" id="PTHR10177">
    <property type="entry name" value="CYCLINS"/>
    <property type="match status" value="1"/>
</dbReference>
<keyword evidence="1" id="KW-0132">Cell division</keyword>
<accession>A0AAV5KYG9</accession>
<sequence length="343" mass="39305">MEDLLCHEAWLSSLETPPEHFHERRGWILDGDVGSFYLTKEESKQALTMCLEKEFSFMPEPGYEEYLRSHGLVVARFRAVLWLVKSRPRFNLSIETVFNAVNYLDRFISTTHFHGWKYWMIDLLSVACFSVASKFNETSTPPLHEIQMVGLDHSFRSSTIQRMELALMRALKWRLGCTTTYSYVELMTPIIISKKPNLIHKDLINQVTKMLLCALLDLKLLEFPPSVIAASAIWNSLQELIPSSDDAHFAELSSLLNQQQKQDGVIKCHEIMQAWSGDPFFNLLNASDDEYRCYHPSSPVTVLLKDPIHVDDCQVDLSLFNLPAGSIVIDIESCGEKGKREEE</sequence>
<keyword evidence="7" id="KW-1185">Reference proteome</keyword>
<dbReference type="AlphaFoldDB" id="A0AAV5KYG9"/>
<dbReference type="InterPro" id="IPR006671">
    <property type="entry name" value="Cyclin_N"/>
</dbReference>
<comment type="caution">
    <text evidence="6">The sequence shown here is derived from an EMBL/GenBank/DDBJ whole genome shotgun (WGS) entry which is preliminary data.</text>
</comment>
<dbReference type="InterPro" id="IPR036915">
    <property type="entry name" value="Cyclin-like_sf"/>
</dbReference>
<evidence type="ECO:0000256" key="1">
    <source>
        <dbReference type="ARBA" id="ARBA00022618"/>
    </source>
</evidence>
<evidence type="ECO:0000256" key="3">
    <source>
        <dbReference type="ARBA" id="ARBA00023306"/>
    </source>
</evidence>
<dbReference type="Pfam" id="PF00134">
    <property type="entry name" value="Cyclin_N"/>
    <property type="match status" value="1"/>
</dbReference>
<evidence type="ECO:0000313" key="6">
    <source>
        <dbReference type="EMBL" id="GKV29961.1"/>
    </source>
</evidence>
<dbReference type="Pfam" id="PF02984">
    <property type="entry name" value="Cyclin_C"/>
    <property type="match status" value="1"/>
</dbReference>
<protein>
    <recommendedName>
        <fullName evidence="5">Cyclin-like domain-containing protein</fullName>
    </recommendedName>
</protein>
<dbReference type="Proteomes" id="UP001054252">
    <property type="component" value="Unassembled WGS sequence"/>
</dbReference>
<dbReference type="PROSITE" id="PS00292">
    <property type="entry name" value="CYCLINS"/>
    <property type="match status" value="1"/>
</dbReference>
<keyword evidence="2 4" id="KW-0195">Cyclin</keyword>
<organism evidence="6 7">
    <name type="scientific">Rubroshorea leprosula</name>
    <dbReference type="NCBI Taxonomy" id="152421"/>
    <lineage>
        <taxon>Eukaryota</taxon>
        <taxon>Viridiplantae</taxon>
        <taxon>Streptophyta</taxon>
        <taxon>Embryophyta</taxon>
        <taxon>Tracheophyta</taxon>
        <taxon>Spermatophyta</taxon>
        <taxon>Magnoliopsida</taxon>
        <taxon>eudicotyledons</taxon>
        <taxon>Gunneridae</taxon>
        <taxon>Pentapetalae</taxon>
        <taxon>rosids</taxon>
        <taxon>malvids</taxon>
        <taxon>Malvales</taxon>
        <taxon>Dipterocarpaceae</taxon>
        <taxon>Rubroshorea</taxon>
    </lineage>
</organism>
<evidence type="ECO:0000256" key="4">
    <source>
        <dbReference type="RuleBase" id="RU000383"/>
    </source>
</evidence>
<dbReference type="Gene3D" id="1.10.472.10">
    <property type="entry name" value="Cyclin-like"/>
    <property type="match status" value="2"/>
</dbReference>
<evidence type="ECO:0000313" key="7">
    <source>
        <dbReference type="Proteomes" id="UP001054252"/>
    </source>
</evidence>
<dbReference type="InterPro" id="IPR013763">
    <property type="entry name" value="Cyclin-like_dom"/>
</dbReference>
<reference evidence="6 7" key="1">
    <citation type="journal article" date="2021" name="Commun. Biol.">
        <title>The genome of Shorea leprosula (Dipterocarpaceae) highlights the ecological relevance of drought in aseasonal tropical rainforests.</title>
        <authorList>
            <person name="Ng K.K.S."/>
            <person name="Kobayashi M.J."/>
            <person name="Fawcett J.A."/>
            <person name="Hatakeyama M."/>
            <person name="Paape T."/>
            <person name="Ng C.H."/>
            <person name="Ang C.C."/>
            <person name="Tnah L.H."/>
            <person name="Lee C.T."/>
            <person name="Nishiyama T."/>
            <person name="Sese J."/>
            <person name="O'Brien M.J."/>
            <person name="Copetti D."/>
            <person name="Mohd Noor M.I."/>
            <person name="Ong R.C."/>
            <person name="Putra M."/>
            <person name="Sireger I.Z."/>
            <person name="Indrioko S."/>
            <person name="Kosugi Y."/>
            <person name="Izuno A."/>
            <person name="Isagi Y."/>
            <person name="Lee S.L."/>
            <person name="Shimizu K.K."/>
        </authorList>
    </citation>
    <scope>NUCLEOTIDE SEQUENCE [LARGE SCALE GENOMIC DNA]</scope>
    <source>
        <strain evidence="6">214</strain>
    </source>
</reference>
<dbReference type="EMBL" id="BPVZ01000085">
    <property type="protein sequence ID" value="GKV29961.1"/>
    <property type="molecule type" value="Genomic_DNA"/>
</dbReference>
<keyword evidence="3" id="KW-0131">Cell cycle</keyword>
<evidence type="ECO:0000259" key="5">
    <source>
        <dbReference type="SMART" id="SM00385"/>
    </source>
</evidence>
<name>A0AAV5KYG9_9ROSI</name>
<dbReference type="GO" id="GO:0051301">
    <property type="term" value="P:cell division"/>
    <property type="evidence" value="ECO:0007669"/>
    <property type="project" value="UniProtKB-KW"/>
</dbReference>
<gene>
    <name evidence="6" type="ORF">SLEP1_g38835</name>
</gene>